<protein>
    <submittedName>
        <fullName evidence="6">1-acyl-sn-glycerol-3-phosphate acyltransferase</fullName>
    </submittedName>
</protein>
<feature type="compositionally biased region" description="Basic residues" evidence="3">
    <location>
        <begin position="247"/>
        <end position="265"/>
    </location>
</feature>
<dbReference type="CDD" id="cd07989">
    <property type="entry name" value="LPLAT_AGPAT-like"/>
    <property type="match status" value="1"/>
</dbReference>
<sequence length="265" mass="29519">MGKRRVSFLYRVFVVLLIPAITVVTRRTWRGGEHIPREGGFIAVSNHVSDLDPITFGHFLLSHGAPPHYMAKDSLFRVPIFGWMFKHADQIPVYRGTAQASESLVAAEAALAEGKCVAMYPEGTLTRDPDMWPMTSRPGVGRLALTTKAPVIPVAQWGAHRIIPRYRVLPRIIPRKKIAVLAGPPVDLSDLYDQPLEPAVLTEATERIMAALTAGVAEIRGEAPPERPYDLRRDGDPLLEQDSWAGRRARASQGRKAKKREKRPR</sequence>
<dbReference type="Proteomes" id="UP000280668">
    <property type="component" value="Unassembled WGS sequence"/>
</dbReference>
<name>A0A3N2B9M7_9MICO</name>
<keyword evidence="4" id="KW-1133">Transmembrane helix</keyword>
<evidence type="ECO:0000256" key="3">
    <source>
        <dbReference type="SAM" id="MobiDB-lite"/>
    </source>
</evidence>
<dbReference type="SUPFAM" id="SSF69593">
    <property type="entry name" value="Glycerol-3-phosphate (1)-acyltransferase"/>
    <property type="match status" value="1"/>
</dbReference>
<dbReference type="OrthoDB" id="9806008at2"/>
<proteinExistence type="predicted"/>
<evidence type="ECO:0000313" key="6">
    <source>
        <dbReference type="EMBL" id="ROR71957.1"/>
    </source>
</evidence>
<evidence type="ECO:0000256" key="4">
    <source>
        <dbReference type="SAM" id="Phobius"/>
    </source>
</evidence>
<dbReference type="GO" id="GO:0006654">
    <property type="term" value="P:phosphatidic acid biosynthetic process"/>
    <property type="evidence" value="ECO:0007669"/>
    <property type="project" value="TreeGrafter"/>
</dbReference>
<dbReference type="InterPro" id="IPR002123">
    <property type="entry name" value="Plipid/glycerol_acylTrfase"/>
</dbReference>
<evidence type="ECO:0000259" key="5">
    <source>
        <dbReference type="SMART" id="SM00563"/>
    </source>
</evidence>
<accession>A0A3N2B9M7</accession>
<feature type="domain" description="Phospholipid/glycerol acyltransferase" evidence="5">
    <location>
        <begin position="41"/>
        <end position="159"/>
    </location>
</feature>
<evidence type="ECO:0000256" key="1">
    <source>
        <dbReference type="ARBA" id="ARBA00022679"/>
    </source>
</evidence>
<comment type="caution">
    <text evidence="6">The sequence shown here is derived from an EMBL/GenBank/DDBJ whole genome shotgun (WGS) entry which is preliminary data.</text>
</comment>
<dbReference type="SMART" id="SM00563">
    <property type="entry name" value="PlsC"/>
    <property type="match status" value="1"/>
</dbReference>
<gene>
    <name evidence="6" type="ORF">EDD31_0296</name>
</gene>
<keyword evidence="1 6" id="KW-0808">Transferase</keyword>
<keyword evidence="2 6" id="KW-0012">Acyltransferase</keyword>
<feature type="region of interest" description="Disordered" evidence="3">
    <location>
        <begin position="221"/>
        <end position="265"/>
    </location>
</feature>
<dbReference type="Pfam" id="PF01553">
    <property type="entry name" value="Acyltransferase"/>
    <property type="match status" value="1"/>
</dbReference>
<dbReference type="AlphaFoldDB" id="A0A3N2B9M7"/>
<evidence type="ECO:0000256" key="2">
    <source>
        <dbReference type="ARBA" id="ARBA00023315"/>
    </source>
</evidence>
<dbReference type="RefSeq" id="WP_123302600.1">
    <property type="nucleotide sequence ID" value="NZ_RKHK01000001.1"/>
</dbReference>
<keyword evidence="4" id="KW-0812">Transmembrane</keyword>
<dbReference type="GO" id="GO:0005886">
    <property type="term" value="C:plasma membrane"/>
    <property type="evidence" value="ECO:0007669"/>
    <property type="project" value="TreeGrafter"/>
</dbReference>
<feature type="compositionally biased region" description="Basic and acidic residues" evidence="3">
    <location>
        <begin position="221"/>
        <end position="236"/>
    </location>
</feature>
<keyword evidence="4" id="KW-0472">Membrane</keyword>
<dbReference type="PANTHER" id="PTHR10434:SF55">
    <property type="entry name" value="POSSIBLE ACYLTRANSFERASE"/>
    <property type="match status" value="1"/>
</dbReference>
<evidence type="ECO:0000313" key="7">
    <source>
        <dbReference type="Proteomes" id="UP000280668"/>
    </source>
</evidence>
<dbReference type="PANTHER" id="PTHR10434">
    <property type="entry name" value="1-ACYL-SN-GLYCEROL-3-PHOSPHATE ACYLTRANSFERASE"/>
    <property type="match status" value="1"/>
</dbReference>
<organism evidence="6 7">
    <name type="scientific">Bogoriella caseilytica</name>
    <dbReference type="NCBI Taxonomy" id="56055"/>
    <lineage>
        <taxon>Bacteria</taxon>
        <taxon>Bacillati</taxon>
        <taxon>Actinomycetota</taxon>
        <taxon>Actinomycetes</taxon>
        <taxon>Micrococcales</taxon>
        <taxon>Bogoriellaceae</taxon>
        <taxon>Bogoriella</taxon>
    </lineage>
</organism>
<dbReference type="EMBL" id="RKHK01000001">
    <property type="protein sequence ID" value="ROR71957.1"/>
    <property type="molecule type" value="Genomic_DNA"/>
</dbReference>
<keyword evidence="7" id="KW-1185">Reference proteome</keyword>
<feature type="transmembrane region" description="Helical" evidence="4">
    <location>
        <begin position="6"/>
        <end position="25"/>
    </location>
</feature>
<dbReference type="GO" id="GO:0003841">
    <property type="term" value="F:1-acylglycerol-3-phosphate O-acyltransferase activity"/>
    <property type="evidence" value="ECO:0007669"/>
    <property type="project" value="TreeGrafter"/>
</dbReference>
<reference evidence="6 7" key="1">
    <citation type="submission" date="2018-11" db="EMBL/GenBank/DDBJ databases">
        <title>Sequencing the genomes of 1000 actinobacteria strains.</title>
        <authorList>
            <person name="Klenk H.-P."/>
        </authorList>
    </citation>
    <scope>NUCLEOTIDE SEQUENCE [LARGE SCALE GENOMIC DNA]</scope>
    <source>
        <strain evidence="6 7">DSM 11294</strain>
    </source>
</reference>